<name>A0AAW1Q1J4_9CHLO</name>
<keyword evidence="4" id="KW-0547">Nucleotide-binding</keyword>
<evidence type="ECO:0000259" key="9">
    <source>
        <dbReference type="PROSITE" id="PS50011"/>
    </source>
</evidence>
<dbReference type="EC" id="2.7.11.1" evidence="1"/>
<evidence type="ECO:0000256" key="1">
    <source>
        <dbReference type="ARBA" id="ARBA00012513"/>
    </source>
</evidence>
<comment type="caution">
    <text evidence="10">The sequence shown here is derived from an EMBL/GenBank/DDBJ whole genome shotgun (WGS) entry which is preliminary data.</text>
</comment>
<reference evidence="10 11" key="1">
    <citation type="journal article" date="2024" name="Nat. Commun.">
        <title>Phylogenomics reveals the evolutionary origins of lichenization in chlorophyte algae.</title>
        <authorList>
            <person name="Puginier C."/>
            <person name="Libourel C."/>
            <person name="Otte J."/>
            <person name="Skaloud P."/>
            <person name="Haon M."/>
            <person name="Grisel S."/>
            <person name="Petersen M."/>
            <person name="Berrin J.G."/>
            <person name="Delaux P.M."/>
            <person name="Dal Grande F."/>
            <person name="Keller J."/>
        </authorList>
    </citation>
    <scope>NUCLEOTIDE SEQUENCE [LARGE SCALE GENOMIC DNA]</scope>
    <source>
        <strain evidence="10 11">SAG 2043</strain>
    </source>
</reference>
<evidence type="ECO:0000256" key="6">
    <source>
        <dbReference type="ARBA" id="ARBA00022840"/>
    </source>
</evidence>
<evidence type="ECO:0000256" key="3">
    <source>
        <dbReference type="ARBA" id="ARBA00022679"/>
    </source>
</evidence>
<keyword evidence="5" id="KW-0418">Kinase</keyword>
<evidence type="ECO:0000256" key="8">
    <source>
        <dbReference type="ARBA" id="ARBA00048679"/>
    </source>
</evidence>
<keyword evidence="3" id="KW-0808">Transferase</keyword>
<dbReference type="GO" id="GO:0005524">
    <property type="term" value="F:ATP binding"/>
    <property type="evidence" value="ECO:0007669"/>
    <property type="project" value="UniProtKB-KW"/>
</dbReference>
<keyword evidence="2" id="KW-0723">Serine/threonine-protein kinase</keyword>
<sequence length="373" mass="41445">MQVLSSFTACLSGWGIIDTLRLCLPSAALETVELNGRQFRIVRLLAEGGYSFVYLAQEVPHQERPYSGRREFALKKVLAATGDAHQQAQHEIAIMEKLHHCNLLPLLVSARVPVDGIRGTAFYMLFPLYQDGSLAEELERRSRANSWLPAAEVLHIFLQVCCGVSAMHSMRPALAHRDIKPHNVLLQRRRPLIDGSCGTLELQRRASDAELDAQPLQEATACEHEGGEFAAVLMDFGSTLPAIVHVNSRQEALALQEEAEAHCTAPYKAPELFDVASHCTLDERVDVWSLGCLLYFMMYAISPFERVLNEAGGSLALAVINGNVTWPKNDSYPEQLRKLVLFCLNTNPSERPHVASVMHKAQSLLRQLEPLSS</sequence>
<dbReference type="InterPro" id="IPR011009">
    <property type="entry name" value="Kinase-like_dom_sf"/>
</dbReference>
<keyword evidence="6" id="KW-0067">ATP-binding</keyword>
<dbReference type="SMART" id="SM00220">
    <property type="entry name" value="S_TKc"/>
    <property type="match status" value="1"/>
</dbReference>
<dbReference type="AlphaFoldDB" id="A0AAW1Q1J4"/>
<dbReference type="Proteomes" id="UP001489004">
    <property type="component" value="Unassembled WGS sequence"/>
</dbReference>
<evidence type="ECO:0000256" key="2">
    <source>
        <dbReference type="ARBA" id="ARBA00022527"/>
    </source>
</evidence>
<evidence type="ECO:0000256" key="7">
    <source>
        <dbReference type="ARBA" id="ARBA00047899"/>
    </source>
</evidence>
<evidence type="ECO:0000313" key="11">
    <source>
        <dbReference type="Proteomes" id="UP001489004"/>
    </source>
</evidence>
<dbReference type="EMBL" id="JALJOR010000006">
    <property type="protein sequence ID" value="KAK9815571.1"/>
    <property type="molecule type" value="Genomic_DNA"/>
</dbReference>
<comment type="catalytic activity">
    <reaction evidence="7">
        <text>L-threonyl-[protein] + ATP = O-phospho-L-threonyl-[protein] + ADP + H(+)</text>
        <dbReference type="Rhea" id="RHEA:46608"/>
        <dbReference type="Rhea" id="RHEA-COMP:11060"/>
        <dbReference type="Rhea" id="RHEA-COMP:11605"/>
        <dbReference type="ChEBI" id="CHEBI:15378"/>
        <dbReference type="ChEBI" id="CHEBI:30013"/>
        <dbReference type="ChEBI" id="CHEBI:30616"/>
        <dbReference type="ChEBI" id="CHEBI:61977"/>
        <dbReference type="ChEBI" id="CHEBI:456216"/>
        <dbReference type="EC" id="2.7.11.1"/>
    </reaction>
</comment>
<dbReference type="Pfam" id="PF00069">
    <property type="entry name" value="Pkinase"/>
    <property type="match status" value="2"/>
</dbReference>
<dbReference type="SUPFAM" id="SSF56112">
    <property type="entry name" value="Protein kinase-like (PK-like)"/>
    <property type="match status" value="1"/>
</dbReference>
<evidence type="ECO:0000256" key="5">
    <source>
        <dbReference type="ARBA" id="ARBA00022777"/>
    </source>
</evidence>
<dbReference type="PROSITE" id="PS50011">
    <property type="entry name" value="PROTEIN_KINASE_DOM"/>
    <property type="match status" value="1"/>
</dbReference>
<dbReference type="PANTHER" id="PTHR45998:SF2">
    <property type="entry name" value="SERINE_THREONINE-PROTEIN KINASE 16"/>
    <property type="match status" value="1"/>
</dbReference>
<dbReference type="PROSITE" id="PS00108">
    <property type="entry name" value="PROTEIN_KINASE_ST"/>
    <property type="match status" value="1"/>
</dbReference>
<dbReference type="InterPro" id="IPR008271">
    <property type="entry name" value="Ser/Thr_kinase_AS"/>
</dbReference>
<feature type="domain" description="Protein kinase" evidence="9">
    <location>
        <begin position="39"/>
        <end position="365"/>
    </location>
</feature>
<keyword evidence="11" id="KW-1185">Reference proteome</keyword>
<dbReference type="PANTHER" id="PTHR45998">
    <property type="entry name" value="SERINE/THREONINE-PROTEIN KINASE 16"/>
    <property type="match status" value="1"/>
</dbReference>
<dbReference type="Gene3D" id="1.10.510.10">
    <property type="entry name" value="Transferase(Phosphotransferase) domain 1"/>
    <property type="match status" value="2"/>
</dbReference>
<dbReference type="GO" id="GO:0004674">
    <property type="term" value="F:protein serine/threonine kinase activity"/>
    <property type="evidence" value="ECO:0007669"/>
    <property type="project" value="UniProtKB-KW"/>
</dbReference>
<evidence type="ECO:0000256" key="4">
    <source>
        <dbReference type="ARBA" id="ARBA00022741"/>
    </source>
</evidence>
<dbReference type="GO" id="GO:0005737">
    <property type="term" value="C:cytoplasm"/>
    <property type="evidence" value="ECO:0007669"/>
    <property type="project" value="TreeGrafter"/>
</dbReference>
<proteinExistence type="predicted"/>
<organism evidence="10 11">
    <name type="scientific">[Myrmecia] bisecta</name>
    <dbReference type="NCBI Taxonomy" id="41462"/>
    <lineage>
        <taxon>Eukaryota</taxon>
        <taxon>Viridiplantae</taxon>
        <taxon>Chlorophyta</taxon>
        <taxon>core chlorophytes</taxon>
        <taxon>Trebouxiophyceae</taxon>
        <taxon>Trebouxiales</taxon>
        <taxon>Trebouxiaceae</taxon>
        <taxon>Myrmecia</taxon>
    </lineage>
</organism>
<comment type="catalytic activity">
    <reaction evidence="8">
        <text>L-seryl-[protein] + ATP = O-phospho-L-seryl-[protein] + ADP + H(+)</text>
        <dbReference type="Rhea" id="RHEA:17989"/>
        <dbReference type="Rhea" id="RHEA-COMP:9863"/>
        <dbReference type="Rhea" id="RHEA-COMP:11604"/>
        <dbReference type="ChEBI" id="CHEBI:15378"/>
        <dbReference type="ChEBI" id="CHEBI:29999"/>
        <dbReference type="ChEBI" id="CHEBI:30616"/>
        <dbReference type="ChEBI" id="CHEBI:83421"/>
        <dbReference type="ChEBI" id="CHEBI:456216"/>
        <dbReference type="EC" id="2.7.11.1"/>
    </reaction>
</comment>
<gene>
    <name evidence="10" type="ORF">WJX72_006053</name>
</gene>
<dbReference type="InterPro" id="IPR000719">
    <property type="entry name" value="Prot_kinase_dom"/>
</dbReference>
<dbReference type="InterPro" id="IPR052239">
    <property type="entry name" value="Ser/Thr-specific_kinases"/>
</dbReference>
<evidence type="ECO:0000313" key="10">
    <source>
        <dbReference type="EMBL" id="KAK9815571.1"/>
    </source>
</evidence>
<protein>
    <recommendedName>
        <fullName evidence="1">non-specific serine/threonine protein kinase</fullName>
        <ecNumber evidence="1">2.7.11.1</ecNumber>
    </recommendedName>
</protein>
<accession>A0AAW1Q1J4</accession>